<dbReference type="InterPro" id="IPR029063">
    <property type="entry name" value="SAM-dependent_MTases_sf"/>
</dbReference>
<proteinExistence type="predicted"/>
<dbReference type="Gene3D" id="3.40.50.150">
    <property type="entry name" value="Vaccinia Virus protein VP39"/>
    <property type="match status" value="1"/>
</dbReference>
<dbReference type="EMBL" id="QMEB01000031">
    <property type="protein sequence ID" value="NMG19090.1"/>
    <property type="molecule type" value="Genomic_DNA"/>
</dbReference>
<evidence type="ECO:0000313" key="3">
    <source>
        <dbReference type="EMBL" id="NMG19090.1"/>
    </source>
</evidence>
<comment type="caution">
    <text evidence="3">The sequence shown here is derived from an EMBL/GenBank/DDBJ whole genome shotgun (WGS) entry which is preliminary data.</text>
</comment>
<feature type="transmembrane region" description="Helical" evidence="1">
    <location>
        <begin position="21"/>
        <end position="41"/>
    </location>
</feature>
<accession>A0ABX1P422</accession>
<dbReference type="InterPro" id="IPR041698">
    <property type="entry name" value="Methyltransf_25"/>
</dbReference>
<dbReference type="Proteomes" id="UP000718564">
    <property type="component" value="Unassembled WGS sequence"/>
</dbReference>
<dbReference type="CDD" id="cd02440">
    <property type="entry name" value="AdoMet_MTases"/>
    <property type="match status" value="1"/>
</dbReference>
<gene>
    <name evidence="3" type="ORF">DP116_06370</name>
</gene>
<keyword evidence="1" id="KW-1133">Transmembrane helix</keyword>
<keyword evidence="1" id="KW-0472">Membrane</keyword>
<evidence type="ECO:0000256" key="1">
    <source>
        <dbReference type="SAM" id="Phobius"/>
    </source>
</evidence>
<evidence type="ECO:0000259" key="2">
    <source>
        <dbReference type="Pfam" id="PF13649"/>
    </source>
</evidence>
<protein>
    <recommendedName>
        <fullName evidence="2">Methyltransferase domain-containing protein</fullName>
    </recommendedName>
</protein>
<keyword evidence="1" id="KW-0812">Transmembrane</keyword>
<name>A0ABX1P422_9CYAN</name>
<reference evidence="3 4" key="1">
    <citation type="submission" date="2018-06" db="EMBL/GenBank/DDBJ databases">
        <title>Comparative genomics of Brasilonema spp. strains.</title>
        <authorList>
            <person name="Alvarenga D.O."/>
            <person name="Fiore M.F."/>
            <person name="Varani A.M."/>
        </authorList>
    </citation>
    <scope>NUCLEOTIDE SEQUENCE [LARGE SCALE GENOMIC DNA]</scope>
    <source>
        <strain evidence="3 4">SPC951</strain>
    </source>
</reference>
<sequence length="286" mass="32895">MDRDSIMTEAISRSKYLIKRLIFVFDPLYVSFYRIFNNYYAPIPPMENRVRVGAHYKIGGFLKSGRNCYEPIKKSIVTYQSNQINHLKILDFGAGCGRTLQFFYPDIPKIFATDVDSSAINYLSKAFPEANASCNQYDPPLKYDDNFFDTVYSVSIWTHLPVSKQKPWLNEISRILKPNGLALITVLGDFSLTIKKTKNMNLDVTPEKLEKEGILYLEYPGVNLSSEMRNKLFPGIDQSYGTTYHSEKYIREEWSDNFEVLDIQKGVIDNLQDLVILRKNGSSNLA</sequence>
<dbReference type="SUPFAM" id="SSF53335">
    <property type="entry name" value="S-adenosyl-L-methionine-dependent methyltransferases"/>
    <property type="match status" value="1"/>
</dbReference>
<dbReference type="Pfam" id="PF13649">
    <property type="entry name" value="Methyltransf_25"/>
    <property type="match status" value="1"/>
</dbReference>
<organism evidence="3 4">
    <name type="scientific">Brasilonema bromeliae SPC951</name>
    <dbReference type="NCBI Taxonomy" id="385972"/>
    <lineage>
        <taxon>Bacteria</taxon>
        <taxon>Bacillati</taxon>
        <taxon>Cyanobacteriota</taxon>
        <taxon>Cyanophyceae</taxon>
        <taxon>Nostocales</taxon>
        <taxon>Scytonemataceae</taxon>
        <taxon>Brasilonema</taxon>
        <taxon>Bromeliae group (in: Brasilonema)</taxon>
    </lineage>
</organism>
<evidence type="ECO:0000313" key="4">
    <source>
        <dbReference type="Proteomes" id="UP000718564"/>
    </source>
</evidence>
<feature type="domain" description="Methyltransferase" evidence="2">
    <location>
        <begin position="89"/>
        <end position="180"/>
    </location>
</feature>
<keyword evidence="4" id="KW-1185">Reference proteome</keyword>